<keyword evidence="5" id="KW-0808">Transferase</keyword>
<dbReference type="PANTHER" id="PTHR10695:SF46">
    <property type="entry name" value="BIFUNCTIONAL COENZYME A SYNTHASE-RELATED"/>
    <property type="match status" value="1"/>
</dbReference>
<dbReference type="AlphaFoldDB" id="A0A0K6GSG2"/>
<gene>
    <name evidence="5" type="primary">coaE</name>
    <name evidence="7" type="ORF">Ga0061063_0527</name>
</gene>
<evidence type="ECO:0000313" key="7">
    <source>
        <dbReference type="EMBL" id="CUA81684.1"/>
    </source>
</evidence>
<dbReference type="PROSITE" id="PS51219">
    <property type="entry name" value="DPCK"/>
    <property type="match status" value="1"/>
</dbReference>
<feature type="binding site" evidence="5">
    <location>
        <begin position="16"/>
        <end position="21"/>
    </location>
    <ligand>
        <name>ATP</name>
        <dbReference type="ChEBI" id="CHEBI:30616"/>
    </ligand>
</feature>
<comment type="function">
    <text evidence="5">Catalyzes the phosphorylation of the 3'-hydroxyl group of dephosphocoenzyme A to form coenzyme A.</text>
</comment>
<dbReference type="Gene3D" id="3.40.50.300">
    <property type="entry name" value="P-loop containing nucleotide triphosphate hydrolases"/>
    <property type="match status" value="1"/>
</dbReference>
<dbReference type="GO" id="GO:0004140">
    <property type="term" value="F:dephospho-CoA kinase activity"/>
    <property type="evidence" value="ECO:0007669"/>
    <property type="project" value="UniProtKB-UniRule"/>
</dbReference>
<dbReference type="InterPro" id="IPR027417">
    <property type="entry name" value="P-loop_NTPase"/>
</dbReference>
<keyword evidence="5 7" id="KW-0418">Kinase</keyword>
<evidence type="ECO:0000256" key="3">
    <source>
        <dbReference type="ARBA" id="ARBA00022840"/>
    </source>
</evidence>
<keyword evidence="3 5" id="KW-0067">ATP-binding</keyword>
<reference evidence="8" key="1">
    <citation type="submission" date="2015-08" db="EMBL/GenBank/DDBJ databases">
        <authorList>
            <person name="Varghese N."/>
        </authorList>
    </citation>
    <scope>NUCLEOTIDE SEQUENCE [LARGE SCALE GENOMIC DNA]</scope>
    <source>
        <strain evidence="8">DSM 17901</strain>
    </source>
</reference>
<dbReference type="GO" id="GO:0005737">
    <property type="term" value="C:cytoplasm"/>
    <property type="evidence" value="ECO:0007669"/>
    <property type="project" value="UniProtKB-SubCell"/>
</dbReference>
<dbReference type="EC" id="2.7.1.24" evidence="5 6"/>
<keyword evidence="5" id="KW-0963">Cytoplasm</keyword>
<dbReference type="Pfam" id="PF01121">
    <property type="entry name" value="CoaE"/>
    <property type="match status" value="1"/>
</dbReference>
<comment type="pathway">
    <text evidence="5">Cofactor biosynthesis; coenzyme A biosynthesis; CoA from (R)-pantothenate: step 5/5.</text>
</comment>
<proteinExistence type="inferred from homology"/>
<evidence type="ECO:0000256" key="2">
    <source>
        <dbReference type="ARBA" id="ARBA00022741"/>
    </source>
</evidence>
<accession>A0A0K6GSG2</accession>
<organism evidence="7 8">
    <name type="scientific">Gulbenkiania indica</name>
    <dbReference type="NCBI Taxonomy" id="375574"/>
    <lineage>
        <taxon>Bacteria</taxon>
        <taxon>Pseudomonadati</taxon>
        <taxon>Pseudomonadota</taxon>
        <taxon>Betaproteobacteria</taxon>
        <taxon>Neisseriales</taxon>
        <taxon>Chromobacteriaceae</taxon>
        <taxon>Gulbenkiania</taxon>
    </lineage>
</organism>
<evidence type="ECO:0000256" key="1">
    <source>
        <dbReference type="ARBA" id="ARBA00009018"/>
    </source>
</evidence>
<dbReference type="InterPro" id="IPR001977">
    <property type="entry name" value="Depp_CoAkinase"/>
</dbReference>
<dbReference type="PANTHER" id="PTHR10695">
    <property type="entry name" value="DEPHOSPHO-COA KINASE-RELATED"/>
    <property type="match status" value="1"/>
</dbReference>
<dbReference type="EMBL" id="CYHA01000001">
    <property type="protein sequence ID" value="CUA81684.1"/>
    <property type="molecule type" value="Genomic_DNA"/>
</dbReference>
<comment type="similarity">
    <text evidence="1 5">Belongs to the CoaE family.</text>
</comment>
<evidence type="ECO:0000313" key="8">
    <source>
        <dbReference type="Proteomes" id="UP000243535"/>
    </source>
</evidence>
<dbReference type="CDD" id="cd02022">
    <property type="entry name" value="DPCK"/>
    <property type="match status" value="1"/>
</dbReference>
<name>A0A0K6GSG2_9NEIS</name>
<evidence type="ECO:0000256" key="5">
    <source>
        <dbReference type="HAMAP-Rule" id="MF_00376"/>
    </source>
</evidence>
<dbReference type="NCBIfam" id="TIGR00152">
    <property type="entry name" value="dephospho-CoA kinase"/>
    <property type="match status" value="1"/>
</dbReference>
<protein>
    <recommendedName>
        <fullName evidence="5 6">Dephospho-CoA kinase</fullName>
        <ecNumber evidence="5 6">2.7.1.24</ecNumber>
    </recommendedName>
    <alternativeName>
        <fullName evidence="5">Dephosphocoenzyme A kinase</fullName>
    </alternativeName>
</protein>
<comment type="catalytic activity">
    <reaction evidence="5">
        <text>3'-dephospho-CoA + ATP = ADP + CoA + H(+)</text>
        <dbReference type="Rhea" id="RHEA:18245"/>
        <dbReference type="ChEBI" id="CHEBI:15378"/>
        <dbReference type="ChEBI" id="CHEBI:30616"/>
        <dbReference type="ChEBI" id="CHEBI:57287"/>
        <dbReference type="ChEBI" id="CHEBI:57328"/>
        <dbReference type="ChEBI" id="CHEBI:456216"/>
        <dbReference type="EC" id="2.7.1.24"/>
    </reaction>
</comment>
<keyword evidence="2 5" id="KW-0547">Nucleotide-binding</keyword>
<dbReference type="GO" id="GO:0005524">
    <property type="term" value="F:ATP binding"/>
    <property type="evidence" value="ECO:0007669"/>
    <property type="project" value="UniProtKB-UniRule"/>
</dbReference>
<sequence length="207" mass="22330">MAKPDIPVIGLTGGIGSGKSAVADRFAAHGIPVVDTDQIAHDLTGPDGAAMPAILQAFGPGVQSANGALDRTVMRQRVFADPAVRKVLEAILHPMIRQASFEALSQSGGPYRVLVVPLLFETGHYQPWLARTLVVDCDEALQNERVMRRNGLSQEAVAAIMAAQLPRAERLARADDVIVNNGALEELMLQVDDKHRYYLANFAKTPQ</sequence>
<evidence type="ECO:0000256" key="6">
    <source>
        <dbReference type="NCBIfam" id="TIGR00152"/>
    </source>
</evidence>
<dbReference type="RefSeq" id="WP_055433202.1">
    <property type="nucleotide sequence ID" value="NZ_CYHA01000001.1"/>
</dbReference>
<dbReference type="STRING" id="375574.GCA_001418035_00326"/>
<dbReference type="Proteomes" id="UP000243535">
    <property type="component" value="Unassembled WGS sequence"/>
</dbReference>
<evidence type="ECO:0000256" key="4">
    <source>
        <dbReference type="ARBA" id="ARBA00022993"/>
    </source>
</evidence>
<dbReference type="HAMAP" id="MF_00376">
    <property type="entry name" value="Dephospho_CoA_kinase"/>
    <property type="match status" value="1"/>
</dbReference>
<keyword evidence="4 5" id="KW-0173">Coenzyme A biosynthesis</keyword>
<keyword evidence="8" id="KW-1185">Reference proteome</keyword>
<dbReference type="SUPFAM" id="SSF52540">
    <property type="entry name" value="P-loop containing nucleoside triphosphate hydrolases"/>
    <property type="match status" value="1"/>
</dbReference>
<dbReference type="OrthoDB" id="9812943at2"/>
<comment type="subcellular location">
    <subcellularLocation>
        <location evidence="5">Cytoplasm</location>
    </subcellularLocation>
</comment>
<dbReference type="GO" id="GO:0015937">
    <property type="term" value="P:coenzyme A biosynthetic process"/>
    <property type="evidence" value="ECO:0007669"/>
    <property type="project" value="UniProtKB-UniRule"/>
</dbReference>
<dbReference type="UniPathway" id="UPA00241">
    <property type="reaction ID" value="UER00356"/>
</dbReference>